<proteinExistence type="predicted"/>
<dbReference type="Gene3D" id="3.30.70.100">
    <property type="match status" value="1"/>
</dbReference>
<accession>A0A9N9B755</accession>
<evidence type="ECO:0000256" key="1">
    <source>
        <dbReference type="ARBA" id="ARBA00011738"/>
    </source>
</evidence>
<evidence type="ECO:0000259" key="2">
    <source>
        <dbReference type="PROSITE" id="PS51502"/>
    </source>
</evidence>
<feature type="domain" description="Stress-response A/B barrel" evidence="2">
    <location>
        <begin position="1"/>
        <end position="84"/>
    </location>
</feature>
<evidence type="ECO:0000313" key="4">
    <source>
        <dbReference type="Proteomes" id="UP000789831"/>
    </source>
</evidence>
<comment type="subunit">
    <text evidence="1">Homodimer.</text>
</comment>
<evidence type="ECO:0000313" key="3">
    <source>
        <dbReference type="EMBL" id="CAG8555687.1"/>
    </source>
</evidence>
<gene>
    <name evidence="3" type="ORF">AGERDE_LOCUS6895</name>
</gene>
<dbReference type="InterPro" id="IPR044662">
    <property type="entry name" value="HS1/DABB1-like"/>
</dbReference>
<name>A0A9N9B755_9GLOM</name>
<dbReference type="PROSITE" id="PS51502">
    <property type="entry name" value="S_R_A_B_BARREL"/>
    <property type="match status" value="1"/>
</dbReference>
<feature type="non-terminal residue" evidence="3">
    <location>
        <position position="1"/>
    </location>
</feature>
<dbReference type="Pfam" id="PF07876">
    <property type="entry name" value="Dabb"/>
    <property type="match status" value="1"/>
</dbReference>
<dbReference type="SUPFAM" id="SSF54909">
    <property type="entry name" value="Dimeric alpha+beta barrel"/>
    <property type="match status" value="1"/>
</dbReference>
<keyword evidence="4" id="KW-1185">Reference proteome</keyword>
<dbReference type="PANTHER" id="PTHR33178:SF10">
    <property type="entry name" value="STRESS-RESPONSE A_B BARREL DOMAIN-CONTAINING PROTEIN"/>
    <property type="match status" value="1"/>
</dbReference>
<reference evidence="3" key="1">
    <citation type="submission" date="2021-06" db="EMBL/GenBank/DDBJ databases">
        <authorList>
            <person name="Kallberg Y."/>
            <person name="Tangrot J."/>
            <person name="Rosling A."/>
        </authorList>
    </citation>
    <scope>NUCLEOTIDE SEQUENCE</scope>
    <source>
        <strain evidence="3">MT106</strain>
    </source>
</reference>
<dbReference type="InterPro" id="IPR013097">
    <property type="entry name" value="Dabb"/>
</dbReference>
<dbReference type="SMART" id="SM00886">
    <property type="entry name" value="Dabb"/>
    <property type="match status" value="1"/>
</dbReference>
<dbReference type="EMBL" id="CAJVPL010001152">
    <property type="protein sequence ID" value="CAG8555687.1"/>
    <property type="molecule type" value="Genomic_DNA"/>
</dbReference>
<sequence>INTSEDAIDKALSEAILLKEKIPGIVKVSAGKNFTDRAKGYEYALVVELSSKEDLRIYLDHENHVEFKSNYLTPIIQDVLAFDFEN</sequence>
<dbReference type="PANTHER" id="PTHR33178">
    <property type="match status" value="1"/>
</dbReference>
<dbReference type="OrthoDB" id="42919at2759"/>
<dbReference type="InterPro" id="IPR011008">
    <property type="entry name" value="Dimeric_a/b-barrel"/>
</dbReference>
<dbReference type="Proteomes" id="UP000789831">
    <property type="component" value="Unassembled WGS sequence"/>
</dbReference>
<protein>
    <submittedName>
        <fullName evidence="3">12794_t:CDS:1</fullName>
    </submittedName>
</protein>
<organism evidence="3 4">
    <name type="scientific">Ambispora gerdemannii</name>
    <dbReference type="NCBI Taxonomy" id="144530"/>
    <lineage>
        <taxon>Eukaryota</taxon>
        <taxon>Fungi</taxon>
        <taxon>Fungi incertae sedis</taxon>
        <taxon>Mucoromycota</taxon>
        <taxon>Glomeromycotina</taxon>
        <taxon>Glomeromycetes</taxon>
        <taxon>Archaeosporales</taxon>
        <taxon>Ambisporaceae</taxon>
        <taxon>Ambispora</taxon>
    </lineage>
</organism>
<dbReference type="AlphaFoldDB" id="A0A9N9B755"/>
<comment type="caution">
    <text evidence="3">The sequence shown here is derived from an EMBL/GenBank/DDBJ whole genome shotgun (WGS) entry which is preliminary data.</text>
</comment>